<feature type="domain" description="Ribulose bisphosphate carboxylase small subunit" evidence="7">
    <location>
        <begin position="2"/>
        <end position="101"/>
    </location>
</feature>
<dbReference type="GO" id="GO:0019253">
    <property type="term" value="P:reductive pentose-phosphate cycle"/>
    <property type="evidence" value="ECO:0007669"/>
    <property type="project" value="UniProtKB-UniRule"/>
</dbReference>
<name>G1E755_KARVE</name>
<dbReference type="GO" id="GO:0016984">
    <property type="term" value="F:ribulose-bisphosphate carboxylase activity"/>
    <property type="evidence" value="ECO:0007669"/>
    <property type="project" value="UniProtKB-UniRule"/>
</dbReference>
<evidence type="ECO:0000256" key="4">
    <source>
        <dbReference type="ARBA" id="ARBA00038826"/>
    </source>
</evidence>
<dbReference type="EMBL" id="JN039300">
    <property type="protein sequence ID" value="AEJ72944.1"/>
    <property type="molecule type" value="Genomic_DNA"/>
</dbReference>
<keyword evidence="3 5" id="KW-0120">Carbon dioxide fixation</keyword>
<dbReference type="InterPro" id="IPR036385">
    <property type="entry name" value="RuBisCO_ssu_sf"/>
</dbReference>
<sequence>MTQGSFSFLPELNERELGLQLQHILNVDSICSIEFTDDPHPRNSYWDMWGLPLFELVDPSAIIYEINKCRTTHERKYIKLVAFNNKHGIESCVNSFLLQRPLYEPGLRIVRQEAAGRRLNYTIEAYLVIGAEKYRRYPVPQQ</sequence>
<organism evidence="8">
    <name type="scientific">Karlodinium veneficum</name>
    <name type="common">Dinoflagellate</name>
    <name type="synonym">Karlodinium micrum</name>
    <dbReference type="NCBI Taxonomy" id="407301"/>
    <lineage>
        <taxon>Eukaryota</taxon>
        <taxon>Sar</taxon>
        <taxon>Alveolata</taxon>
        <taxon>Dinophyceae</taxon>
        <taxon>Gymnodiniales</taxon>
        <taxon>Kareniaceae</taxon>
        <taxon>Karlodinium</taxon>
    </lineage>
</organism>
<keyword evidence="1 5" id="KW-0602">Photosynthesis</keyword>
<comment type="function">
    <text evidence="6">RuBisCO catalyzes two reactions: the carboxylation of D-ribulose 1,5-bisphosphate, the primary event in carbon dioxide fixation, as well as the oxidative fragmentation of the pentose substrate. Both reactions occur simultaneously and in competition at the same active site. Although the small subunit is not catalytic it is essential for maximal activity.</text>
</comment>
<dbReference type="Gene3D" id="3.30.190.10">
    <property type="entry name" value="Ribulose bisphosphate carboxylase, small subunit"/>
    <property type="match status" value="1"/>
</dbReference>
<protein>
    <recommendedName>
        <fullName evidence="5 6">Multifunctional fusion protein</fullName>
    </recommendedName>
    <domain>
        <recommendedName>
            <fullName evidence="5">Ribulose bisphosphate carboxylase small subunit</fullName>
            <shortName evidence="5">RuBisCO small subunit</shortName>
        </recommendedName>
    </domain>
    <domain>
        <recommendedName>
            <fullName evidence="6">Ribulose bisphosphate carboxylase small subunit, chloroplastic</fullName>
        </recommendedName>
    </domain>
</protein>
<comment type="similarity">
    <text evidence="5">Belongs to the RuBisCO small chain family.</text>
</comment>
<gene>
    <name evidence="5 8" type="primary">rbcS</name>
    <name evidence="6" type="synonym">RBCS</name>
</gene>
<dbReference type="GO" id="GO:0009507">
    <property type="term" value="C:chloroplast"/>
    <property type="evidence" value="ECO:0007669"/>
    <property type="project" value="UniProtKB-SubCell"/>
</dbReference>
<evidence type="ECO:0000256" key="1">
    <source>
        <dbReference type="ARBA" id="ARBA00022531"/>
    </source>
</evidence>
<keyword evidence="5 8" id="KW-0150">Chloroplast</keyword>
<keyword evidence="2 5" id="KW-0113">Calvin cycle</keyword>
<evidence type="ECO:0000256" key="5">
    <source>
        <dbReference type="HAMAP-Rule" id="MF_00859"/>
    </source>
</evidence>
<dbReference type="SUPFAM" id="SSF55239">
    <property type="entry name" value="RuBisCO, small subunit"/>
    <property type="match status" value="1"/>
</dbReference>
<comment type="subunit">
    <text evidence="4 5">Heterohexadecamer of 8 large and 8 small subunits.</text>
</comment>
<keyword evidence="5" id="KW-0601">Photorespiration</keyword>
<dbReference type="Pfam" id="PF00101">
    <property type="entry name" value="RuBisCO_small"/>
    <property type="match status" value="1"/>
</dbReference>
<dbReference type="InterPro" id="IPR000894">
    <property type="entry name" value="RuBisCO_ssu_dom"/>
</dbReference>
<dbReference type="SMART" id="SM00961">
    <property type="entry name" value="RuBisCO_small"/>
    <property type="match status" value="1"/>
</dbReference>
<evidence type="ECO:0000313" key="8">
    <source>
        <dbReference type="EMBL" id="AEJ72944.1"/>
    </source>
</evidence>
<dbReference type="InterPro" id="IPR024681">
    <property type="entry name" value="RuBisCO_ssu"/>
</dbReference>
<comment type="subcellular location">
    <subcellularLocation>
        <location evidence="5">Plastid</location>
        <location evidence="5">Chloroplast</location>
    </subcellularLocation>
</comment>
<comment type="miscellaneous">
    <text evidence="5">The basic functional RuBisCO is composed of a large chain homodimer in a 'head-to-tail' conformation. In form I RuBisCO this homodimer is arranged in a barrel-like tetramer with the small subunits forming a tetrameric 'cap' on each end of the 'barrel'.</text>
</comment>
<dbReference type="AlphaFoldDB" id="G1E755"/>
<evidence type="ECO:0000256" key="6">
    <source>
        <dbReference type="HAMAP-Rule" id="MF_00860"/>
    </source>
</evidence>
<evidence type="ECO:0000256" key="2">
    <source>
        <dbReference type="ARBA" id="ARBA00022567"/>
    </source>
</evidence>
<evidence type="ECO:0000259" key="7">
    <source>
        <dbReference type="SMART" id="SM00961"/>
    </source>
</evidence>
<dbReference type="HAMAP" id="MF_00859">
    <property type="entry name" value="RuBisCO_S_bact"/>
    <property type="match status" value="1"/>
</dbReference>
<reference evidence="8" key="1">
    <citation type="journal article" date="2011" name="PLoS ONE">
        <title>Genome evolution of a tertiary dinoflagellate plastid.</title>
        <authorList>
            <person name="Gabrielsen T.M."/>
            <person name="Minge M.A."/>
            <person name="Espelund M."/>
            <person name="Tooming-Klunderud A."/>
            <person name="Patil V."/>
            <person name="Nederbragt A.J."/>
            <person name="Otis C."/>
            <person name="Turmel M."/>
            <person name="Shalchian-Tabrizi K."/>
            <person name="Lemieux C."/>
            <person name="Jakobsen K.S."/>
        </authorList>
    </citation>
    <scope>NUCLEOTIDE SEQUENCE</scope>
</reference>
<evidence type="ECO:0000256" key="3">
    <source>
        <dbReference type="ARBA" id="ARBA00023300"/>
    </source>
</evidence>
<accession>G1E755</accession>
<dbReference type="PANTHER" id="PTHR31262">
    <property type="entry name" value="RIBULOSE BISPHOSPHATE CARBOXYLASE SMALL CHAIN 1, CHLOROPLASTIC"/>
    <property type="match status" value="1"/>
</dbReference>
<proteinExistence type="inferred from homology"/>
<keyword evidence="6 8" id="KW-0934">Plastid</keyword>
<dbReference type="PANTHER" id="PTHR31262:SF23">
    <property type="entry name" value="RIBULOSE BISPHOSPHATE CARBOXYLASE SMALL SUBUNIT"/>
    <property type="match status" value="1"/>
</dbReference>
<comment type="function">
    <text evidence="5">RuBisCO catalyzes two reactions: the carboxylation of D-ribulose 1,5-bisphosphate, the primary event in carbon dioxide fixation, as well as the oxidative fragmentation of the pentose substrate in the photorespiration process. Both reactions occur simultaneously and in competition at the same active site. Although the small subunit is not catalytic it is essential for maximal activity.</text>
</comment>
<geneLocation type="chloroplast" evidence="8"/>